<organism evidence="3 5">
    <name type="scientific">Didymodactylos carnosus</name>
    <dbReference type="NCBI Taxonomy" id="1234261"/>
    <lineage>
        <taxon>Eukaryota</taxon>
        <taxon>Metazoa</taxon>
        <taxon>Spiralia</taxon>
        <taxon>Gnathifera</taxon>
        <taxon>Rotifera</taxon>
        <taxon>Eurotatoria</taxon>
        <taxon>Bdelloidea</taxon>
        <taxon>Philodinida</taxon>
        <taxon>Philodinidae</taxon>
        <taxon>Didymodactylos</taxon>
    </lineage>
</organism>
<feature type="compositionally biased region" description="Low complexity" evidence="2">
    <location>
        <begin position="18"/>
        <end position="32"/>
    </location>
</feature>
<dbReference type="EMBL" id="CAJNOQ010037370">
    <property type="protein sequence ID" value="CAF1608194.1"/>
    <property type="molecule type" value="Genomic_DNA"/>
</dbReference>
<feature type="non-terminal residue" evidence="3">
    <location>
        <position position="1"/>
    </location>
</feature>
<sequence>DKAEHESHATHESHKHGGSTSSTTTVDSRTSGPQSPTGAVHTAASDDVRVRSSVTSDTQSKVAMENTTRINELLQKLGTTHTQVDDYSKQRTDKINQAVNASIQKVVADTRTQQEQLLQDANVRTKAFEEEYKVKLEAFLDELNVQKAKELADMERELNARQQGILDQARQRIDQLNSQANDAKLNVMKEAQAQINAQVEGITDQVQHLGAEDAARHLQSTTTTVITSQA</sequence>
<dbReference type="AlphaFoldDB" id="A0A816BEP2"/>
<protein>
    <submittedName>
        <fullName evidence="3">Uncharacterized protein</fullName>
    </submittedName>
</protein>
<comment type="caution">
    <text evidence="3">The sequence shown here is derived from an EMBL/GenBank/DDBJ whole genome shotgun (WGS) entry which is preliminary data.</text>
</comment>
<keyword evidence="1" id="KW-0175">Coiled coil</keyword>
<proteinExistence type="predicted"/>
<evidence type="ECO:0000313" key="5">
    <source>
        <dbReference type="Proteomes" id="UP000663829"/>
    </source>
</evidence>
<dbReference type="EMBL" id="CAJOBC010104012">
    <property type="protein sequence ID" value="CAF4489385.1"/>
    <property type="molecule type" value="Genomic_DNA"/>
</dbReference>
<feature type="coiled-coil region" evidence="1">
    <location>
        <begin position="159"/>
        <end position="193"/>
    </location>
</feature>
<feature type="region of interest" description="Disordered" evidence="2">
    <location>
        <begin position="1"/>
        <end position="61"/>
    </location>
</feature>
<feature type="compositionally biased region" description="Basic and acidic residues" evidence="2">
    <location>
        <begin position="1"/>
        <end position="12"/>
    </location>
</feature>
<dbReference type="Proteomes" id="UP000663829">
    <property type="component" value="Unassembled WGS sequence"/>
</dbReference>
<evidence type="ECO:0000256" key="2">
    <source>
        <dbReference type="SAM" id="MobiDB-lite"/>
    </source>
</evidence>
<evidence type="ECO:0000313" key="3">
    <source>
        <dbReference type="EMBL" id="CAF1608194.1"/>
    </source>
</evidence>
<evidence type="ECO:0000313" key="4">
    <source>
        <dbReference type="EMBL" id="CAF4489385.1"/>
    </source>
</evidence>
<accession>A0A816BEP2</accession>
<keyword evidence="5" id="KW-1185">Reference proteome</keyword>
<gene>
    <name evidence="3" type="ORF">GPM918_LOCUS42900</name>
    <name evidence="4" type="ORF">SRO942_LOCUS44250</name>
</gene>
<feature type="non-terminal residue" evidence="3">
    <location>
        <position position="230"/>
    </location>
</feature>
<reference evidence="3" key="1">
    <citation type="submission" date="2021-02" db="EMBL/GenBank/DDBJ databases">
        <authorList>
            <person name="Nowell W R."/>
        </authorList>
    </citation>
    <scope>NUCLEOTIDE SEQUENCE</scope>
</reference>
<name>A0A816BEP2_9BILA</name>
<evidence type="ECO:0000256" key="1">
    <source>
        <dbReference type="SAM" id="Coils"/>
    </source>
</evidence>
<dbReference type="Proteomes" id="UP000681722">
    <property type="component" value="Unassembled WGS sequence"/>
</dbReference>